<dbReference type="AlphaFoldDB" id="A0A0V1FVJ1"/>
<reference evidence="1 2" key="1">
    <citation type="submission" date="2015-01" db="EMBL/GenBank/DDBJ databases">
        <title>Evolution of Trichinella species and genotypes.</title>
        <authorList>
            <person name="Korhonen P.K."/>
            <person name="Edoardo P."/>
            <person name="Giuseppe L.R."/>
            <person name="Gasser R.B."/>
        </authorList>
    </citation>
    <scope>NUCLEOTIDE SEQUENCE [LARGE SCALE GENOMIC DNA]</scope>
    <source>
        <strain evidence="1">ISS1029</strain>
    </source>
</reference>
<accession>A0A0V1FVJ1</accession>
<comment type="caution">
    <text evidence="1">The sequence shown here is derived from an EMBL/GenBank/DDBJ whole genome shotgun (WGS) entry which is preliminary data.</text>
</comment>
<name>A0A0V1FVJ1_9BILA</name>
<dbReference type="Proteomes" id="UP000055024">
    <property type="component" value="Unassembled WGS sequence"/>
</dbReference>
<evidence type="ECO:0000313" key="2">
    <source>
        <dbReference type="Proteomes" id="UP000055024"/>
    </source>
</evidence>
<dbReference type="OrthoDB" id="10424724at2759"/>
<evidence type="ECO:0000313" key="1">
    <source>
        <dbReference type="EMBL" id="KRY89889.1"/>
    </source>
</evidence>
<dbReference type="EMBL" id="JYDP01006085">
    <property type="protein sequence ID" value="KRY89889.1"/>
    <property type="molecule type" value="Genomic_DNA"/>
</dbReference>
<organism evidence="1 2">
    <name type="scientific">Trichinella zimbabwensis</name>
    <dbReference type="NCBI Taxonomy" id="268475"/>
    <lineage>
        <taxon>Eukaryota</taxon>
        <taxon>Metazoa</taxon>
        <taxon>Ecdysozoa</taxon>
        <taxon>Nematoda</taxon>
        <taxon>Enoplea</taxon>
        <taxon>Dorylaimia</taxon>
        <taxon>Trichinellida</taxon>
        <taxon>Trichinellidae</taxon>
        <taxon>Trichinella</taxon>
    </lineage>
</organism>
<proteinExistence type="predicted"/>
<protein>
    <submittedName>
        <fullName evidence="1">Uncharacterized protein</fullName>
    </submittedName>
</protein>
<keyword evidence="2" id="KW-1185">Reference proteome</keyword>
<sequence>METNCGTETEAKAILRIPTWGSIPYTDTKLRHYQRWQEVFDGRSLIQLSPQKLCLRLMNTETDACSNPLE</sequence>
<gene>
    <name evidence="1" type="ORF">T11_11007</name>
</gene>